<protein>
    <submittedName>
        <fullName evidence="7">Energy-coupling factor transporter transmembrane protein EcfT</fullName>
    </submittedName>
</protein>
<evidence type="ECO:0000256" key="4">
    <source>
        <dbReference type="ARBA" id="ARBA00022989"/>
    </source>
</evidence>
<keyword evidence="4 6" id="KW-1133">Transmembrane helix</keyword>
<accession>A0ABY4C299</accession>
<dbReference type="RefSeq" id="WP_243558050.1">
    <property type="nucleotide sequence ID" value="NZ_CP094528.1"/>
</dbReference>
<keyword evidence="8" id="KW-1185">Reference proteome</keyword>
<evidence type="ECO:0000256" key="6">
    <source>
        <dbReference type="SAM" id="Phobius"/>
    </source>
</evidence>
<dbReference type="Proteomes" id="UP000832097">
    <property type="component" value="Chromosome"/>
</dbReference>
<dbReference type="Pfam" id="PF02361">
    <property type="entry name" value="CbiQ"/>
    <property type="match status" value="1"/>
</dbReference>
<evidence type="ECO:0000313" key="7">
    <source>
        <dbReference type="EMBL" id="UOE45454.1"/>
    </source>
</evidence>
<comment type="subcellular location">
    <subcellularLocation>
        <location evidence="1">Membrane</location>
        <topology evidence="1">Multi-pass membrane protein</topology>
    </subcellularLocation>
</comment>
<reference evidence="7 8" key="1">
    <citation type="submission" date="2022-03" db="EMBL/GenBank/DDBJ databases">
        <title>Mucilaginibacter sp. isolated from the gut of Protaetia brevitarsis seulensis larvae.</title>
        <authorList>
            <person name="Won M."/>
            <person name="Kim S.-J."/>
            <person name="Kwon S.-W."/>
        </authorList>
    </citation>
    <scope>NUCLEOTIDE SEQUENCE [LARGE SCALE GENOMIC DNA]</scope>
    <source>
        <strain evidence="7 8">CFWR-12</strain>
    </source>
</reference>
<keyword evidence="3 6" id="KW-0812">Transmembrane</keyword>
<sequence length="197" mass="20931">MIGAYVPGGSLLHRTPAGWKLVLLGASVIVVVLLRPWWATAIACAAVLALFALARIPLRTLVRQLAPIGWILLLAVPLNALFAGWEQAATVGLRIVACVALAALVTLTTPVTAMLDALQRAIRPFGRRIDADRVGLVLAMTIRAVPLMAEIVREVLDARRARGAERSMRAIAVPVVVRALRTADGMGEALIARGADD</sequence>
<feature type="transmembrane region" description="Helical" evidence="6">
    <location>
        <begin position="65"/>
        <end position="85"/>
    </location>
</feature>
<dbReference type="InterPro" id="IPR003339">
    <property type="entry name" value="ABC/ECF_trnsptr_transmembrane"/>
</dbReference>
<dbReference type="InterPro" id="IPR051611">
    <property type="entry name" value="ECF_transporter_component"/>
</dbReference>
<feature type="transmembrane region" description="Helical" evidence="6">
    <location>
        <begin position="91"/>
        <end position="118"/>
    </location>
</feature>
<dbReference type="EMBL" id="CP094528">
    <property type="protein sequence ID" value="UOE45454.1"/>
    <property type="molecule type" value="Genomic_DNA"/>
</dbReference>
<evidence type="ECO:0000313" key="8">
    <source>
        <dbReference type="Proteomes" id="UP000832097"/>
    </source>
</evidence>
<name>A0ABY4C299_9MICO</name>
<dbReference type="CDD" id="cd16914">
    <property type="entry name" value="EcfT"/>
    <property type="match status" value="1"/>
</dbReference>
<evidence type="ECO:0000256" key="3">
    <source>
        <dbReference type="ARBA" id="ARBA00022692"/>
    </source>
</evidence>
<dbReference type="PANTHER" id="PTHR34857">
    <property type="entry name" value="SLL0384 PROTEIN"/>
    <property type="match status" value="1"/>
</dbReference>
<proteinExistence type="predicted"/>
<evidence type="ECO:0000256" key="5">
    <source>
        <dbReference type="ARBA" id="ARBA00023136"/>
    </source>
</evidence>
<organism evidence="7 8">
    <name type="scientific">Agromyces larvae</name>
    <dbReference type="NCBI Taxonomy" id="2929802"/>
    <lineage>
        <taxon>Bacteria</taxon>
        <taxon>Bacillati</taxon>
        <taxon>Actinomycetota</taxon>
        <taxon>Actinomycetes</taxon>
        <taxon>Micrococcales</taxon>
        <taxon>Microbacteriaceae</taxon>
        <taxon>Agromyces</taxon>
    </lineage>
</organism>
<keyword evidence="2" id="KW-1003">Cell membrane</keyword>
<dbReference type="PANTHER" id="PTHR34857:SF2">
    <property type="entry name" value="SLL0384 PROTEIN"/>
    <property type="match status" value="1"/>
</dbReference>
<gene>
    <name evidence="7" type="ORF">MTO99_06770</name>
</gene>
<evidence type="ECO:0000256" key="2">
    <source>
        <dbReference type="ARBA" id="ARBA00022475"/>
    </source>
</evidence>
<evidence type="ECO:0000256" key="1">
    <source>
        <dbReference type="ARBA" id="ARBA00004141"/>
    </source>
</evidence>
<keyword evidence="5 6" id="KW-0472">Membrane</keyword>
<feature type="transmembrane region" description="Helical" evidence="6">
    <location>
        <begin position="21"/>
        <end position="53"/>
    </location>
</feature>